<accession>A0ABU3NTU4</accession>
<keyword evidence="1" id="KW-0812">Transmembrane</keyword>
<evidence type="ECO:0000256" key="1">
    <source>
        <dbReference type="SAM" id="Phobius"/>
    </source>
</evidence>
<evidence type="ECO:0000313" key="2">
    <source>
        <dbReference type="EMBL" id="MDT8899552.1"/>
    </source>
</evidence>
<gene>
    <name evidence="2" type="ORF">QYE77_14905</name>
</gene>
<comment type="caution">
    <text evidence="2">The sequence shown here is derived from an EMBL/GenBank/DDBJ whole genome shotgun (WGS) entry which is preliminary data.</text>
</comment>
<keyword evidence="1" id="KW-0472">Membrane</keyword>
<feature type="transmembrane region" description="Helical" evidence="1">
    <location>
        <begin position="46"/>
        <end position="66"/>
    </location>
</feature>
<proteinExistence type="predicted"/>
<keyword evidence="2" id="KW-0614">Plasmid</keyword>
<name>A0ABU3NTU4_9CHLR</name>
<dbReference type="EMBL" id="JAUHMF010000010">
    <property type="protein sequence ID" value="MDT8899552.1"/>
    <property type="molecule type" value="Genomic_DNA"/>
</dbReference>
<reference evidence="2 3" key="1">
    <citation type="submission" date="2023-07" db="EMBL/GenBank/DDBJ databases">
        <title>Novel species of Thermanaerothrix with wide hydrolytic capabilities.</title>
        <authorList>
            <person name="Zayulina K.S."/>
            <person name="Podosokorskaya O.A."/>
            <person name="Elcheninov A.G."/>
        </authorList>
    </citation>
    <scope>NUCLEOTIDE SEQUENCE [LARGE SCALE GENOMIC DNA]</scope>
    <source>
        <strain evidence="2 3">4228-RoL</strain>
        <plasmid evidence="2">p4228-RoL</plasmid>
    </source>
</reference>
<protein>
    <submittedName>
        <fullName evidence="2">Uncharacterized protein</fullName>
    </submittedName>
</protein>
<evidence type="ECO:0000313" key="3">
    <source>
        <dbReference type="Proteomes" id="UP001254165"/>
    </source>
</evidence>
<sequence>MPEKTDQTDDLLEYPVPPDLLHFEPRYIFGFTSTDLVLAGGIAMPILYLLGPIPGLLTGILTLLAIHRLESLGNRSPIVYALQRLAHNARLQEIHIARLLPEGRQHIQILTWDMRPVFGVQSTDEKNTP</sequence>
<keyword evidence="3" id="KW-1185">Reference proteome</keyword>
<keyword evidence="1" id="KW-1133">Transmembrane helix</keyword>
<geneLocation type="plasmid" evidence="2">
    <name>p4228-RoL</name>
</geneLocation>
<dbReference type="Proteomes" id="UP001254165">
    <property type="component" value="Unassembled WGS sequence"/>
</dbReference>
<dbReference type="RefSeq" id="WP_315626334.1">
    <property type="nucleotide sequence ID" value="NZ_JAUHMF010000010.1"/>
</dbReference>
<organism evidence="2 3">
    <name type="scientific">Thermanaerothrix solaris</name>
    <dbReference type="NCBI Taxonomy" id="3058434"/>
    <lineage>
        <taxon>Bacteria</taxon>
        <taxon>Bacillati</taxon>
        <taxon>Chloroflexota</taxon>
        <taxon>Anaerolineae</taxon>
        <taxon>Anaerolineales</taxon>
        <taxon>Anaerolineaceae</taxon>
        <taxon>Thermanaerothrix</taxon>
    </lineage>
</organism>